<dbReference type="HOGENOM" id="CLU_711300_0_0_11"/>
<dbReference type="PATRIC" id="fig|452652.3.peg.6930"/>
<dbReference type="InterPro" id="IPR011050">
    <property type="entry name" value="Pectin_lyase_fold/virulence"/>
</dbReference>
<dbReference type="STRING" id="452652.KSE_69020"/>
<dbReference type="RefSeq" id="WP_014139951.1">
    <property type="nucleotide sequence ID" value="NC_016109.1"/>
</dbReference>
<dbReference type="InterPro" id="IPR024535">
    <property type="entry name" value="RHGA/B-epi-like_pectate_lyase"/>
</dbReference>
<evidence type="ECO:0000313" key="3">
    <source>
        <dbReference type="Proteomes" id="UP000007076"/>
    </source>
</evidence>
<evidence type="ECO:0000313" key="2">
    <source>
        <dbReference type="EMBL" id="BAJ32660.1"/>
    </source>
</evidence>
<dbReference type="AlphaFoldDB" id="E4N3C6"/>
<dbReference type="PROSITE" id="PS51318">
    <property type="entry name" value="TAT"/>
    <property type="match status" value="1"/>
</dbReference>
<dbReference type="eggNOG" id="COG5434">
    <property type="taxonomic scope" value="Bacteria"/>
</dbReference>
<dbReference type="Proteomes" id="UP000007076">
    <property type="component" value="Chromosome"/>
</dbReference>
<sequence length="461" mass="47113">MGKNDSARNSGETLRRRALLTGAAAGVAGIAVTASAPSAAAAATTASGVADWFDVKDYGATGDGSTDDTAKVQDAINAAAVQGGTVYFPVGKYLVKPADASTPALAVGGNGVRLVGAGSKASMLVKGGDGPLLRISGAGPDATGATHRRYCAVEDLGFNGNGKTGLVLELYYNDNTVVRDVYITSNLDICIDGVELWDSRFHNLVVESSTGPIGTPGAPNMWLRNASAASGWGSSTDNTNQVHVTGSRFEAFGTGALWITAGTGSTNNPNGIYVTDCKFETSQLISGPHFKVDASSKHVHAKNIYCYAGNFSSSLSPAQKTAQNIIGWAPAASSLEDVLIANGSTATVNSGIDLFAGNGSTASLRNVVGLYGTAPTGAHVYYESSSTGDFRLENTYGNQGAQTSGTVPGTNAPNPALRQVAGPVSDASFQRTPANGTLAVDTVNGRLYARVNGVWKSAPLS</sequence>
<dbReference type="Gene3D" id="2.160.20.10">
    <property type="entry name" value="Single-stranded right-handed beta-helix, Pectin lyase-like"/>
    <property type="match status" value="1"/>
</dbReference>
<name>E4N3C6_KITSK</name>
<evidence type="ECO:0000259" key="1">
    <source>
        <dbReference type="Pfam" id="PF12708"/>
    </source>
</evidence>
<feature type="domain" description="Rhamnogalacturonase A/B/Epimerase-like pectate lyase" evidence="1">
    <location>
        <begin position="52"/>
        <end position="99"/>
    </location>
</feature>
<dbReference type="KEGG" id="ksk:KSE_69020"/>
<reference evidence="2 3" key="1">
    <citation type="journal article" date="2010" name="DNA Res.">
        <title>Genome sequence of Kitasatospora setae NBRC 14216T: an evolutionary snapshot of the family Streptomycetaceae.</title>
        <authorList>
            <person name="Ichikawa N."/>
            <person name="Oguchi A."/>
            <person name="Ikeda H."/>
            <person name="Ishikawa J."/>
            <person name="Kitani S."/>
            <person name="Watanabe Y."/>
            <person name="Nakamura S."/>
            <person name="Katano Y."/>
            <person name="Kishi E."/>
            <person name="Sasagawa M."/>
            <person name="Ankai A."/>
            <person name="Fukui S."/>
            <person name="Hashimoto Y."/>
            <person name="Kamata S."/>
            <person name="Otoguro M."/>
            <person name="Tanikawa S."/>
            <person name="Nihira T."/>
            <person name="Horinouchi S."/>
            <person name="Ohnishi Y."/>
            <person name="Hayakawa M."/>
            <person name="Kuzuyama T."/>
            <person name="Arisawa A."/>
            <person name="Nomoto F."/>
            <person name="Miura H."/>
            <person name="Takahashi Y."/>
            <person name="Fujita N."/>
        </authorList>
    </citation>
    <scope>NUCLEOTIDE SEQUENCE [LARGE SCALE GENOMIC DNA]</scope>
    <source>
        <strain evidence="3">ATCC 33774 / DSM 43861 / JCM 3304 / KCC A-0304 / NBRC 14216 / KM-6054</strain>
    </source>
</reference>
<dbReference type="SUPFAM" id="SSF51126">
    <property type="entry name" value="Pectin lyase-like"/>
    <property type="match status" value="1"/>
</dbReference>
<organism evidence="2 3">
    <name type="scientific">Kitasatospora setae (strain ATCC 33774 / DSM 43861 / JCM 3304 / KCC A-0304 / NBRC 14216 / KM-6054)</name>
    <name type="common">Streptomyces setae</name>
    <dbReference type="NCBI Taxonomy" id="452652"/>
    <lineage>
        <taxon>Bacteria</taxon>
        <taxon>Bacillati</taxon>
        <taxon>Actinomycetota</taxon>
        <taxon>Actinomycetes</taxon>
        <taxon>Kitasatosporales</taxon>
        <taxon>Streptomycetaceae</taxon>
        <taxon>Kitasatospora</taxon>
    </lineage>
</organism>
<protein>
    <recommendedName>
        <fullName evidence="1">Rhamnogalacturonase A/B/Epimerase-like pectate lyase domain-containing protein</fullName>
    </recommendedName>
</protein>
<proteinExistence type="predicted"/>
<dbReference type="InterPro" id="IPR012334">
    <property type="entry name" value="Pectin_lyas_fold"/>
</dbReference>
<keyword evidence="3" id="KW-1185">Reference proteome</keyword>
<dbReference type="Pfam" id="PF12708">
    <property type="entry name" value="Pect-lyase_RHGA_epim"/>
    <property type="match status" value="1"/>
</dbReference>
<gene>
    <name evidence="2" type="ordered locus">KSE_69020</name>
</gene>
<dbReference type="InterPro" id="IPR006311">
    <property type="entry name" value="TAT_signal"/>
</dbReference>
<dbReference type="EMBL" id="AP010968">
    <property type="protein sequence ID" value="BAJ32660.1"/>
    <property type="molecule type" value="Genomic_DNA"/>
</dbReference>
<accession>E4N3C6</accession>